<dbReference type="Pfam" id="PF08785">
    <property type="entry name" value="Ku_PK_bind"/>
    <property type="match status" value="1"/>
</dbReference>
<evidence type="ECO:0000256" key="6">
    <source>
        <dbReference type="ARBA" id="ARBA00022454"/>
    </source>
</evidence>
<dbReference type="SUPFAM" id="SSF53300">
    <property type="entry name" value="vWA-like"/>
    <property type="match status" value="1"/>
</dbReference>
<evidence type="ECO:0000256" key="3">
    <source>
        <dbReference type="ARBA" id="ARBA00007726"/>
    </source>
</evidence>
<sequence length="725" mass="80486">MATKEATVFIIDIGKSMSEHNGGRNESDLQWAMHYIWDRVTSTVATGRKTAQIGVIALRSDETNHDLSGEEGYQHISILQPISQILMTNLRDLRGLIKSSNTENGDALSALVIAIQMIASHCKKLQYVRQIVLVTNGRGAMDTDDLPDIAKKLLEDSIELLVVGVDFDDLSYGYKEEEKTDLKRENEKILKGLTEQAGGIFGTLAQATEELGMPRVKSTRPVPSYKGPLTLGDTGNYDTALSINVERYPRTMVAAPPSASSFAVKSDSAPDETSAQSSATVVNGDTAPSEGSLAAVNMTRVYQIQDESAPGGKRDVDREELAKGYTYGRKAVPISESEENVTKFETSAGFEIIGFVPAESHQRFTDMSRTNVIIAQKTDEKQYLALSSFIHALHETDSFAVARLVAKENRPPLILILAPSIEPDCECLIDVEIPFAEDIRSYRFPPLDRIITVSGKTLTQHRNLPNDALTRAMDGYVDHMDLSLFDRDEEGNPTEYLPMDETYSPVLHRLHQAIRWRAVHPMEAFPPPPAALTRASNPPEELIKAAKPFLDKVQATGDVKKVPPKQLSRKRARDTIKPLSGLDVDALLHQDPSKRRRVISSENAIPDFKQLLASSEDPNAIADAARQMGARVQEWIERSLGDSGYGRAIEGIRVMREELSEFEEPGLYNEVMRGLKERLMKGELGGDRAEMWWLVRVNRLGLIDRTMSARSEVDEEEAKRFLAAK</sequence>
<dbReference type="PANTHER" id="PTHR12604">
    <property type="entry name" value="KU AUTOANTIGEN DNA HELICASE"/>
    <property type="match status" value="1"/>
</dbReference>
<dbReference type="GO" id="GO:0003678">
    <property type="term" value="F:DNA helicase activity"/>
    <property type="evidence" value="ECO:0007669"/>
    <property type="project" value="UniProtKB-EC"/>
</dbReference>
<name>A0A6A6HH14_VIRVR</name>
<keyword evidence="7 19" id="KW-0547">Nucleotide-binding</keyword>
<dbReference type="GO" id="GO:0043564">
    <property type="term" value="C:Ku70:Ku80 complex"/>
    <property type="evidence" value="ECO:0007669"/>
    <property type="project" value="InterPro"/>
</dbReference>
<dbReference type="FunFam" id="3.40.50.410:FF:000073">
    <property type="entry name" value="ATP-dependent DNA helicase II subunit 2"/>
    <property type="match status" value="1"/>
</dbReference>
<evidence type="ECO:0000313" key="23">
    <source>
        <dbReference type="Proteomes" id="UP000800092"/>
    </source>
</evidence>
<comment type="similarity">
    <text evidence="3 19">Belongs to the ku80 family.</text>
</comment>
<keyword evidence="8 19" id="KW-0227">DNA damage</keyword>
<evidence type="ECO:0000259" key="21">
    <source>
        <dbReference type="PROSITE" id="PS50234"/>
    </source>
</evidence>
<dbReference type="GO" id="GO:0006303">
    <property type="term" value="P:double-strand break repair via nonhomologous end joining"/>
    <property type="evidence" value="ECO:0007669"/>
    <property type="project" value="InterPro"/>
</dbReference>
<evidence type="ECO:0000256" key="9">
    <source>
        <dbReference type="ARBA" id="ARBA00022801"/>
    </source>
</evidence>
<dbReference type="SUPFAM" id="SSF100939">
    <property type="entry name" value="SPOC domain-like"/>
    <property type="match status" value="1"/>
</dbReference>
<dbReference type="InterPro" id="IPR036465">
    <property type="entry name" value="vWFA_dom_sf"/>
</dbReference>
<dbReference type="Proteomes" id="UP000800092">
    <property type="component" value="Unassembled WGS sequence"/>
</dbReference>
<comment type="function">
    <text evidence="17">Single-stranded DNA-dependent ATP-dependent helicase. Involved in non-homologous end joining (NHEJ) DNA double strand break repair. DNA-binding is sequence-independent but has a high affinity to nicks in double-stranded DNA and to the ends of duplex DNA. Binds to naturally occurring chromosomal ends, and therefore provides chromosomal end protection. Required also for telomere recombination to repair telomeric ends in the absence of telomerase. KU70, of the KU70/KU80 heterodimer, binds to the stem loop of TLC1, the RNA component of telomerase. Involved in telomere maintenance. Interacts with telomeric repeats and subtelomeric sequences thereby controlling telomere length and protecting against subtelomeric rearrangement. Maintains telomeric chromatin, which is involved in silencing the expression of genes located at the telomere. Required for mating-type switching.</text>
</comment>
<dbReference type="Gene3D" id="2.40.290.10">
    <property type="match status" value="1"/>
</dbReference>
<dbReference type="Gene3D" id="1.25.40.240">
    <property type="entry name" value="Ku, C-terminal domain"/>
    <property type="match status" value="1"/>
</dbReference>
<dbReference type="GO" id="GO:0016787">
    <property type="term" value="F:hydrolase activity"/>
    <property type="evidence" value="ECO:0007669"/>
    <property type="project" value="UniProtKB-KW"/>
</dbReference>
<dbReference type="GO" id="GO:0003690">
    <property type="term" value="F:double-stranded DNA binding"/>
    <property type="evidence" value="ECO:0007669"/>
    <property type="project" value="TreeGrafter"/>
</dbReference>
<evidence type="ECO:0000256" key="5">
    <source>
        <dbReference type="ARBA" id="ARBA00021792"/>
    </source>
</evidence>
<dbReference type="CDD" id="cd00873">
    <property type="entry name" value="KU80"/>
    <property type="match status" value="1"/>
</dbReference>
<dbReference type="AlphaFoldDB" id="A0A6A6HH14"/>
<evidence type="ECO:0000256" key="10">
    <source>
        <dbReference type="ARBA" id="ARBA00022806"/>
    </source>
</evidence>
<evidence type="ECO:0000256" key="8">
    <source>
        <dbReference type="ARBA" id="ARBA00022763"/>
    </source>
</evidence>
<dbReference type="InterPro" id="IPR036494">
    <property type="entry name" value="Ku_C_sf"/>
</dbReference>
<organism evidence="22 23">
    <name type="scientific">Viridothelium virens</name>
    <name type="common">Speckled blister lichen</name>
    <name type="synonym">Trypethelium virens</name>
    <dbReference type="NCBI Taxonomy" id="1048519"/>
    <lineage>
        <taxon>Eukaryota</taxon>
        <taxon>Fungi</taxon>
        <taxon>Dikarya</taxon>
        <taxon>Ascomycota</taxon>
        <taxon>Pezizomycotina</taxon>
        <taxon>Dothideomycetes</taxon>
        <taxon>Dothideomycetes incertae sedis</taxon>
        <taxon>Trypetheliales</taxon>
        <taxon>Trypetheliaceae</taxon>
        <taxon>Viridothelium</taxon>
    </lineage>
</organism>
<keyword evidence="23" id="KW-1185">Reference proteome</keyword>
<dbReference type="EC" id="3.6.4.12" evidence="4 19"/>
<dbReference type="FunFam" id="2.40.290.10:FF:000008">
    <property type="entry name" value="ATP-dependent DNA helicase II subunit 2"/>
    <property type="match status" value="1"/>
</dbReference>
<feature type="compositionally biased region" description="Polar residues" evidence="20">
    <location>
        <begin position="271"/>
        <end position="283"/>
    </location>
</feature>
<keyword evidence="12" id="KW-0779">Telomere</keyword>
<dbReference type="InterPro" id="IPR016194">
    <property type="entry name" value="SPOC-like_C_dom_sf"/>
</dbReference>
<evidence type="ECO:0000256" key="1">
    <source>
        <dbReference type="ARBA" id="ARBA00004123"/>
    </source>
</evidence>
<keyword evidence="9 19" id="KW-0378">Hydrolase</keyword>
<dbReference type="SUPFAM" id="SSF101420">
    <property type="entry name" value="C-terminal domain of Ku80"/>
    <property type="match status" value="1"/>
</dbReference>
<evidence type="ECO:0000256" key="14">
    <source>
        <dbReference type="ARBA" id="ARBA00023172"/>
    </source>
</evidence>
<evidence type="ECO:0000256" key="4">
    <source>
        <dbReference type="ARBA" id="ARBA00012551"/>
    </source>
</evidence>
<evidence type="ECO:0000256" key="7">
    <source>
        <dbReference type="ARBA" id="ARBA00022741"/>
    </source>
</evidence>
<dbReference type="OrthoDB" id="30826at2759"/>
<protein>
    <recommendedName>
        <fullName evidence="5 19">ATP-dependent DNA helicase II subunit 2</fullName>
        <ecNumber evidence="4 19">3.6.4.12</ecNumber>
    </recommendedName>
</protein>
<dbReference type="InterPro" id="IPR005161">
    <property type="entry name" value="Ku_N"/>
</dbReference>
<evidence type="ECO:0000313" key="22">
    <source>
        <dbReference type="EMBL" id="KAF2237231.1"/>
    </source>
</evidence>
<gene>
    <name evidence="22" type="ORF">EV356DRAFT_496798</name>
</gene>
<dbReference type="GO" id="GO:0005524">
    <property type="term" value="F:ATP binding"/>
    <property type="evidence" value="ECO:0007669"/>
    <property type="project" value="UniProtKB-UniRule"/>
</dbReference>
<keyword evidence="13 19" id="KW-0238">DNA-binding</keyword>
<evidence type="ECO:0000256" key="2">
    <source>
        <dbReference type="ARBA" id="ARBA00004574"/>
    </source>
</evidence>
<keyword evidence="15 19" id="KW-0234">DNA repair</keyword>
<keyword evidence="16 19" id="KW-0539">Nucleus</keyword>
<dbReference type="InterPro" id="IPR014893">
    <property type="entry name" value="Ku_PK_bind"/>
</dbReference>
<evidence type="ECO:0000256" key="19">
    <source>
        <dbReference type="PIRNR" id="PIRNR016570"/>
    </source>
</evidence>
<dbReference type="GO" id="GO:0003684">
    <property type="term" value="F:damaged DNA binding"/>
    <property type="evidence" value="ECO:0007669"/>
    <property type="project" value="InterPro"/>
</dbReference>
<evidence type="ECO:0000256" key="20">
    <source>
        <dbReference type="SAM" id="MobiDB-lite"/>
    </source>
</evidence>
<dbReference type="Gene3D" id="1.10.1600.10">
    <property type="match status" value="1"/>
</dbReference>
<dbReference type="FunFam" id="1.10.1600.10:FF:000002">
    <property type="entry name" value="X-ray repair cross-complementing protein 5"/>
    <property type="match status" value="1"/>
</dbReference>
<evidence type="ECO:0000256" key="15">
    <source>
        <dbReference type="ARBA" id="ARBA00023204"/>
    </source>
</evidence>
<evidence type="ECO:0000256" key="18">
    <source>
        <dbReference type="ARBA" id="ARBA00047995"/>
    </source>
</evidence>
<evidence type="ECO:0000256" key="16">
    <source>
        <dbReference type="ARBA" id="ARBA00023242"/>
    </source>
</evidence>
<feature type="region of interest" description="Disordered" evidence="20">
    <location>
        <begin position="261"/>
        <end position="288"/>
    </location>
</feature>
<accession>A0A6A6HH14</accession>
<keyword evidence="11 19" id="KW-0067">ATP-binding</keyword>
<keyword evidence="6" id="KW-0158">Chromosome</keyword>
<dbReference type="InterPro" id="IPR024193">
    <property type="entry name" value="Ku80"/>
</dbReference>
<dbReference type="Pfam" id="PF03731">
    <property type="entry name" value="Ku_N"/>
    <property type="match status" value="1"/>
</dbReference>
<evidence type="ECO:0000256" key="11">
    <source>
        <dbReference type="ARBA" id="ARBA00022840"/>
    </source>
</evidence>
<comment type="subcellular location">
    <subcellularLocation>
        <location evidence="2">Chromosome</location>
        <location evidence="2">Telomere</location>
    </subcellularLocation>
    <subcellularLocation>
        <location evidence="1 19">Nucleus</location>
    </subcellularLocation>
</comment>
<dbReference type="Gene3D" id="3.40.50.410">
    <property type="entry name" value="von Willebrand factor, type A domain"/>
    <property type="match status" value="1"/>
</dbReference>
<dbReference type="GO" id="GO:0000723">
    <property type="term" value="P:telomere maintenance"/>
    <property type="evidence" value="ECO:0007669"/>
    <property type="project" value="InterPro"/>
</dbReference>
<keyword evidence="10 19" id="KW-0347">Helicase</keyword>
<evidence type="ECO:0000256" key="17">
    <source>
        <dbReference type="ARBA" id="ARBA00024890"/>
    </source>
</evidence>
<dbReference type="GO" id="GO:0042162">
    <property type="term" value="F:telomeric DNA binding"/>
    <property type="evidence" value="ECO:0007669"/>
    <property type="project" value="InterPro"/>
</dbReference>
<proteinExistence type="inferred from homology"/>
<dbReference type="EMBL" id="ML991781">
    <property type="protein sequence ID" value="KAF2237231.1"/>
    <property type="molecule type" value="Genomic_DNA"/>
</dbReference>
<dbReference type="GO" id="GO:0000781">
    <property type="term" value="C:chromosome, telomeric region"/>
    <property type="evidence" value="ECO:0007669"/>
    <property type="project" value="UniProtKB-SubCell"/>
</dbReference>
<evidence type="ECO:0000256" key="13">
    <source>
        <dbReference type="ARBA" id="ARBA00023125"/>
    </source>
</evidence>
<dbReference type="SMART" id="SM00559">
    <property type="entry name" value="Ku78"/>
    <property type="match status" value="1"/>
</dbReference>
<comment type="catalytic activity">
    <reaction evidence="18 19">
        <text>ATP + H2O = ADP + phosphate + H(+)</text>
        <dbReference type="Rhea" id="RHEA:13065"/>
        <dbReference type="ChEBI" id="CHEBI:15377"/>
        <dbReference type="ChEBI" id="CHEBI:15378"/>
        <dbReference type="ChEBI" id="CHEBI:30616"/>
        <dbReference type="ChEBI" id="CHEBI:43474"/>
        <dbReference type="ChEBI" id="CHEBI:456216"/>
        <dbReference type="EC" id="3.6.4.12"/>
    </reaction>
</comment>
<dbReference type="PANTHER" id="PTHR12604:SF4">
    <property type="entry name" value="X-RAY REPAIR CROSS-COMPLEMENTING PROTEIN 5"/>
    <property type="match status" value="1"/>
</dbReference>
<dbReference type="PROSITE" id="PS50234">
    <property type="entry name" value="VWFA"/>
    <property type="match status" value="1"/>
</dbReference>
<dbReference type="InterPro" id="IPR006164">
    <property type="entry name" value="DNA_bd_Ku70/Ku80"/>
</dbReference>
<dbReference type="Pfam" id="PF02735">
    <property type="entry name" value="Ku"/>
    <property type="match status" value="1"/>
</dbReference>
<keyword evidence="14 19" id="KW-0233">DNA recombination</keyword>
<feature type="domain" description="VWFA" evidence="21">
    <location>
        <begin position="6"/>
        <end position="165"/>
    </location>
</feature>
<dbReference type="GO" id="GO:0006310">
    <property type="term" value="P:DNA recombination"/>
    <property type="evidence" value="ECO:0007669"/>
    <property type="project" value="UniProtKB-KW"/>
</dbReference>
<dbReference type="PIRSF" id="PIRSF016570">
    <property type="entry name" value="Ku80"/>
    <property type="match status" value="1"/>
</dbReference>
<evidence type="ECO:0000256" key="12">
    <source>
        <dbReference type="ARBA" id="ARBA00022895"/>
    </source>
</evidence>
<dbReference type="InterPro" id="IPR002035">
    <property type="entry name" value="VWF_A"/>
</dbReference>
<reference evidence="22" key="1">
    <citation type="journal article" date="2020" name="Stud. Mycol.">
        <title>101 Dothideomycetes genomes: a test case for predicting lifestyles and emergence of pathogens.</title>
        <authorList>
            <person name="Haridas S."/>
            <person name="Albert R."/>
            <person name="Binder M."/>
            <person name="Bloem J."/>
            <person name="Labutti K."/>
            <person name="Salamov A."/>
            <person name="Andreopoulos B."/>
            <person name="Baker S."/>
            <person name="Barry K."/>
            <person name="Bills G."/>
            <person name="Bluhm B."/>
            <person name="Cannon C."/>
            <person name="Castanera R."/>
            <person name="Culley D."/>
            <person name="Daum C."/>
            <person name="Ezra D."/>
            <person name="Gonzalez J."/>
            <person name="Henrissat B."/>
            <person name="Kuo A."/>
            <person name="Liang C."/>
            <person name="Lipzen A."/>
            <person name="Lutzoni F."/>
            <person name="Magnuson J."/>
            <person name="Mondo S."/>
            <person name="Nolan M."/>
            <person name="Ohm R."/>
            <person name="Pangilinan J."/>
            <person name="Park H.-J."/>
            <person name="Ramirez L."/>
            <person name="Alfaro M."/>
            <person name="Sun H."/>
            <person name="Tritt A."/>
            <person name="Yoshinaga Y."/>
            <person name="Zwiers L.-H."/>
            <person name="Turgeon B."/>
            <person name="Goodwin S."/>
            <person name="Spatafora J."/>
            <person name="Crous P."/>
            <person name="Grigoriev I."/>
        </authorList>
    </citation>
    <scope>NUCLEOTIDE SEQUENCE</scope>
    <source>
        <strain evidence="22">Tuck. ex Michener</strain>
    </source>
</reference>